<dbReference type="AlphaFoldDB" id="A0A7W6LVA2"/>
<protein>
    <submittedName>
        <fullName evidence="2">Uncharacterized protein</fullName>
    </submittedName>
</protein>
<organism evidence="2 3">
    <name type="scientific">Sphingobium scionense</name>
    <dbReference type="NCBI Taxonomy" id="1404341"/>
    <lineage>
        <taxon>Bacteria</taxon>
        <taxon>Pseudomonadati</taxon>
        <taxon>Pseudomonadota</taxon>
        <taxon>Alphaproteobacteria</taxon>
        <taxon>Sphingomonadales</taxon>
        <taxon>Sphingomonadaceae</taxon>
        <taxon>Sphingobium</taxon>
    </lineage>
</organism>
<name>A0A7W6LVA2_9SPHN</name>
<proteinExistence type="predicted"/>
<evidence type="ECO:0000313" key="3">
    <source>
        <dbReference type="Proteomes" id="UP000590524"/>
    </source>
</evidence>
<feature type="region of interest" description="Disordered" evidence="1">
    <location>
        <begin position="1"/>
        <end position="29"/>
    </location>
</feature>
<evidence type="ECO:0000256" key="1">
    <source>
        <dbReference type="SAM" id="MobiDB-lite"/>
    </source>
</evidence>
<keyword evidence="3" id="KW-1185">Reference proteome</keyword>
<dbReference type="EMBL" id="JACIEU010000029">
    <property type="protein sequence ID" value="MBB4151084.1"/>
    <property type="molecule type" value="Genomic_DNA"/>
</dbReference>
<gene>
    <name evidence="2" type="ORF">GGQ90_004896</name>
</gene>
<comment type="caution">
    <text evidence="2">The sequence shown here is derived from an EMBL/GenBank/DDBJ whole genome shotgun (WGS) entry which is preliminary data.</text>
</comment>
<sequence>MNEMTSLPVMPGKDTQAAILLPGPIDDGR</sequence>
<evidence type="ECO:0000313" key="2">
    <source>
        <dbReference type="EMBL" id="MBB4151084.1"/>
    </source>
</evidence>
<dbReference type="Proteomes" id="UP000590524">
    <property type="component" value="Unassembled WGS sequence"/>
</dbReference>
<reference evidence="2 3" key="1">
    <citation type="submission" date="2020-08" db="EMBL/GenBank/DDBJ databases">
        <title>Genomic Encyclopedia of Type Strains, Phase IV (KMG-IV): sequencing the most valuable type-strain genomes for metagenomic binning, comparative biology and taxonomic classification.</title>
        <authorList>
            <person name="Goeker M."/>
        </authorList>
    </citation>
    <scope>NUCLEOTIDE SEQUENCE [LARGE SCALE GENOMIC DNA]</scope>
    <source>
        <strain evidence="2 3">DSM 19371</strain>
    </source>
</reference>
<accession>A0A7W6LVA2</accession>